<comment type="similarity">
    <text evidence="1">Belongs to the UPF0231 family.</text>
</comment>
<evidence type="ECO:0000313" key="2">
    <source>
        <dbReference type="EMBL" id="AWB67942.1"/>
    </source>
</evidence>
<dbReference type="Proteomes" id="UP000244441">
    <property type="component" value="Chromosome"/>
</dbReference>
<reference evidence="2 3" key="1">
    <citation type="submission" date="2018-01" db="EMBL/GenBank/DDBJ databases">
        <title>Genome sequence of a Cantenovulum-like bacteria.</title>
        <authorList>
            <person name="Tan W.R."/>
            <person name="Lau N.-S."/>
            <person name="Go F."/>
            <person name="Amirul A.-A.A."/>
        </authorList>
    </citation>
    <scope>NUCLEOTIDE SEQUENCE [LARGE SCALE GENOMIC DNA]</scope>
    <source>
        <strain evidence="2 3">CCB-QB4</strain>
    </source>
</reference>
<gene>
    <name evidence="2" type="ORF">C2869_16600</name>
</gene>
<organism evidence="2 3">
    <name type="scientific">Saccharobesus litoralis</name>
    <dbReference type="NCBI Taxonomy" id="2172099"/>
    <lineage>
        <taxon>Bacteria</taxon>
        <taxon>Pseudomonadati</taxon>
        <taxon>Pseudomonadota</taxon>
        <taxon>Gammaproteobacteria</taxon>
        <taxon>Alteromonadales</taxon>
        <taxon>Alteromonadaceae</taxon>
        <taxon>Saccharobesus</taxon>
    </lineage>
</organism>
<keyword evidence="3" id="KW-1185">Reference proteome</keyword>
<accession>A0A2S0VUU9</accession>
<evidence type="ECO:0000256" key="1">
    <source>
        <dbReference type="ARBA" id="ARBA00005367"/>
    </source>
</evidence>
<dbReference type="OrthoDB" id="5739292at2"/>
<evidence type="ECO:0000313" key="3">
    <source>
        <dbReference type="Proteomes" id="UP000244441"/>
    </source>
</evidence>
<proteinExistence type="inferred from homology"/>
<dbReference type="Pfam" id="PF06062">
    <property type="entry name" value="UPF0231"/>
    <property type="match status" value="1"/>
</dbReference>
<name>A0A2S0VUU9_9ALTE</name>
<dbReference type="EMBL" id="CP026604">
    <property type="protein sequence ID" value="AWB67942.1"/>
    <property type="molecule type" value="Genomic_DNA"/>
</dbReference>
<sequence>MDYHFKTDLTGRYLCDMSMEHGLFGRWLMDEVANNPITIHQVCSLIKKAQSKRIECLALHKLGAEVTLYLDSDEAVVKVNQGEGFEPDLLPDNELYLDDLSVRAGCGFDDFVNLFYAWCDFVKVQCDAP</sequence>
<dbReference type="KEGG" id="cate:C2869_16600"/>
<dbReference type="AlphaFoldDB" id="A0A2S0VUU9"/>
<dbReference type="RefSeq" id="WP_108604007.1">
    <property type="nucleotide sequence ID" value="NZ_CP026604.1"/>
</dbReference>
<dbReference type="InterPro" id="IPR008249">
    <property type="entry name" value="UPF0231"/>
</dbReference>
<protein>
    <submittedName>
        <fullName evidence="2">Uncharacterized protein</fullName>
    </submittedName>
</protein>